<dbReference type="GO" id="GO:0003677">
    <property type="term" value="F:DNA binding"/>
    <property type="evidence" value="ECO:0007669"/>
    <property type="project" value="TreeGrafter"/>
</dbReference>
<reference evidence="1" key="1">
    <citation type="submission" date="2020-01" db="EMBL/GenBank/DDBJ databases">
        <title>Genome Sequencing of Three Apophysomyces-Like Fungal Strains Confirms a Novel Fungal Genus in the Mucoromycota with divergent Burkholderia-like Endosymbiotic Bacteria.</title>
        <authorList>
            <person name="Stajich J.E."/>
            <person name="Macias A.M."/>
            <person name="Carter-House D."/>
            <person name="Lovett B."/>
            <person name="Kasson L.R."/>
            <person name="Berry K."/>
            <person name="Grigoriev I."/>
            <person name="Chang Y."/>
            <person name="Spatafora J."/>
            <person name="Kasson M.T."/>
        </authorList>
    </citation>
    <scope>NUCLEOTIDE SEQUENCE</scope>
    <source>
        <strain evidence="1">NRRL A-21654</strain>
    </source>
</reference>
<dbReference type="Pfam" id="PF09729">
    <property type="entry name" value="Gti1_Pac2"/>
    <property type="match status" value="1"/>
</dbReference>
<comment type="caution">
    <text evidence="1">The sequence shown here is derived from an EMBL/GenBank/DDBJ whole genome shotgun (WGS) entry which is preliminary data.</text>
</comment>
<dbReference type="InterPro" id="IPR018608">
    <property type="entry name" value="Gti1/Pac2"/>
</dbReference>
<gene>
    <name evidence="1" type="ORF">EC973_003924</name>
</gene>
<keyword evidence="2" id="KW-1185">Reference proteome</keyword>
<protein>
    <submittedName>
        <fullName evidence="1">Uncharacterized protein</fullName>
    </submittedName>
</protein>
<evidence type="ECO:0000313" key="2">
    <source>
        <dbReference type="Proteomes" id="UP000605846"/>
    </source>
</evidence>
<accession>A0A8H7BLW9</accession>
<dbReference type="AlphaFoldDB" id="A0A8H7BLW9"/>
<dbReference type="PANTHER" id="PTHR28027:SF2">
    <property type="entry name" value="TRANSCRIPTIONAL REGULATOR MIT1"/>
    <property type="match status" value="1"/>
</dbReference>
<organism evidence="1 2">
    <name type="scientific">Apophysomyces ossiformis</name>
    <dbReference type="NCBI Taxonomy" id="679940"/>
    <lineage>
        <taxon>Eukaryota</taxon>
        <taxon>Fungi</taxon>
        <taxon>Fungi incertae sedis</taxon>
        <taxon>Mucoromycota</taxon>
        <taxon>Mucoromycotina</taxon>
        <taxon>Mucoromycetes</taxon>
        <taxon>Mucorales</taxon>
        <taxon>Mucorineae</taxon>
        <taxon>Mucoraceae</taxon>
        <taxon>Apophysomyces</taxon>
    </lineage>
</organism>
<name>A0A8H7BLW9_9FUNG</name>
<dbReference type="EMBL" id="JABAYA010000224">
    <property type="protein sequence ID" value="KAF7721936.1"/>
    <property type="molecule type" value="Genomic_DNA"/>
</dbReference>
<evidence type="ECO:0000313" key="1">
    <source>
        <dbReference type="EMBL" id="KAF7721936.1"/>
    </source>
</evidence>
<dbReference type="PANTHER" id="PTHR28027">
    <property type="entry name" value="TRANSCRIPTIONAL REGULATOR MIT1"/>
    <property type="match status" value="1"/>
</dbReference>
<dbReference type="Proteomes" id="UP000605846">
    <property type="component" value="Unassembled WGS sequence"/>
</dbReference>
<dbReference type="OrthoDB" id="5572844at2759"/>
<proteinExistence type="predicted"/>
<sequence>MSIVETFHGYIETTQDALLLLEACRRRLLPKIARRLHEKERELVQTGSVFVFDEKESGIKRWTDGLVWSPSRILGNFLIYHELEKPPNKRKTLVNRSRSGVTSPTLTKSRARERCLTGSLAQTYNLKQDGLIKKTISLVVNGMALHMVSYYQPEDIITRRLRTPSTIPELANLDISPELLNRQNFRIPPTIEPSPQQQQLLQMAIGGTDTEEGTQPHSPRSNRRMMDCTKSNYRSSYRFPGLPAVAFHRFSFDLDDSKVTYDQAGYALTGSPTTPDTPLPSPALHGTASGRPYFRIYNPASISYSIQPVDHMRDNVKLIDAIEQSHPCGPAISYDSLHQSNITPVRPIQEYSLKEETLPWMQ</sequence>